<dbReference type="InterPro" id="IPR004681">
    <property type="entry name" value="TRAP_DctM"/>
</dbReference>
<keyword evidence="10" id="KW-1185">Reference proteome</keyword>
<proteinExistence type="predicted"/>
<keyword evidence="4 7" id="KW-0812">Transmembrane</keyword>
<dbReference type="OrthoDB" id="9772674at2"/>
<dbReference type="InterPro" id="IPR010656">
    <property type="entry name" value="DctM"/>
</dbReference>
<evidence type="ECO:0000313" key="10">
    <source>
        <dbReference type="Proteomes" id="UP000095743"/>
    </source>
</evidence>
<feature type="transmembrane region" description="Helical" evidence="7">
    <location>
        <begin position="351"/>
        <end position="375"/>
    </location>
</feature>
<dbReference type="NCBIfam" id="TIGR00786">
    <property type="entry name" value="dctM"/>
    <property type="match status" value="1"/>
</dbReference>
<feature type="transmembrane region" description="Helical" evidence="7">
    <location>
        <begin position="309"/>
        <end position="339"/>
    </location>
</feature>
<evidence type="ECO:0000256" key="6">
    <source>
        <dbReference type="ARBA" id="ARBA00023136"/>
    </source>
</evidence>
<keyword evidence="2" id="KW-1003">Cell membrane</keyword>
<dbReference type="AlphaFoldDB" id="A0A1D8GLV5"/>
<evidence type="ECO:0000313" key="9">
    <source>
        <dbReference type="EMBL" id="AOT71893.1"/>
    </source>
</evidence>
<organism evidence="9 10">
    <name type="scientific">Geosporobacter ferrireducens</name>
    <dbReference type="NCBI Taxonomy" id="1424294"/>
    <lineage>
        <taxon>Bacteria</taxon>
        <taxon>Bacillati</taxon>
        <taxon>Bacillota</taxon>
        <taxon>Clostridia</taxon>
        <taxon>Peptostreptococcales</taxon>
        <taxon>Thermotaleaceae</taxon>
        <taxon>Geosporobacter</taxon>
    </lineage>
</organism>
<feature type="transmembrane region" description="Helical" evidence="7">
    <location>
        <begin position="212"/>
        <end position="230"/>
    </location>
</feature>
<dbReference type="GO" id="GO:0022857">
    <property type="term" value="F:transmembrane transporter activity"/>
    <property type="evidence" value="ECO:0007669"/>
    <property type="project" value="TreeGrafter"/>
</dbReference>
<evidence type="ECO:0000259" key="8">
    <source>
        <dbReference type="Pfam" id="PF06808"/>
    </source>
</evidence>
<name>A0A1D8GLV5_9FIRM</name>
<gene>
    <name evidence="9" type="ORF">Gferi_21565</name>
</gene>
<dbReference type="GO" id="GO:0005886">
    <property type="term" value="C:plasma membrane"/>
    <property type="evidence" value="ECO:0007669"/>
    <property type="project" value="UniProtKB-SubCell"/>
</dbReference>
<evidence type="ECO:0000256" key="7">
    <source>
        <dbReference type="SAM" id="Phobius"/>
    </source>
</evidence>
<evidence type="ECO:0000256" key="5">
    <source>
        <dbReference type="ARBA" id="ARBA00022989"/>
    </source>
</evidence>
<sequence length="418" mass="44731">MILFLSFVVLLALGVPIAITTGLATIIAMSTDNLGLTTAVQRMFSGVDSFSLMAIPFFVFSGDIMLKGGASKRLIDFANKLFGWITGGLPITAIISSMFFAALSGSSPATVAGVGGVMIPNLIEKNYPKKFTVGLLCAAGSLGIIIPPSITMMSYGVVSEQSISRLFIAAVIPGIFIGLTLMIYSYIYARISKHEKVPFPTFKEVLISFKDAFFSIMMPVIILGGIYLGFATPTEAAAVAIIYSLIISLFIYKEIKPGDVLIIAKKSVITSAMIMFVIATSKLFSWYLTFRQVPLKVADVVLALESSPFVILLVINVILLFVGMIMDSSAAVLILTPLFLPIVTNIGVNPIHFGVIMIVNLAIGMLTPPFGLNLFVASGIGNISISDVIKGSVPFIALLIFDLMVITFVPQLSLLLVK</sequence>
<evidence type="ECO:0000256" key="4">
    <source>
        <dbReference type="ARBA" id="ARBA00022692"/>
    </source>
</evidence>
<keyword evidence="5 7" id="KW-1133">Transmembrane helix</keyword>
<keyword evidence="3" id="KW-0997">Cell inner membrane</keyword>
<feature type="domain" description="TRAP C4-dicarboxylate transport system permease DctM subunit" evidence="8">
    <location>
        <begin position="4"/>
        <end position="412"/>
    </location>
</feature>
<protein>
    <submittedName>
        <fullName evidence="9">C4-dicarboxylate ABC transporter permease</fullName>
    </submittedName>
</protein>
<dbReference type="Pfam" id="PF06808">
    <property type="entry name" value="DctM"/>
    <property type="match status" value="1"/>
</dbReference>
<evidence type="ECO:0000256" key="2">
    <source>
        <dbReference type="ARBA" id="ARBA00022475"/>
    </source>
</evidence>
<feature type="transmembrane region" description="Helical" evidence="7">
    <location>
        <begin position="395"/>
        <end position="417"/>
    </location>
</feature>
<feature type="transmembrane region" description="Helical" evidence="7">
    <location>
        <begin position="135"/>
        <end position="155"/>
    </location>
</feature>
<feature type="transmembrane region" description="Helical" evidence="7">
    <location>
        <begin position="236"/>
        <end position="255"/>
    </location>
</feature>
<feature type="transmembrane region" description="Helical" evidence="7">
    <location>
        <begin position="167"/>
        <end position="191"/>
    </location>
</feature>
<dbReference type="EMBL" id="CP017269">
    <property type="protein sequence ID" value="AOT71893.1"/>
    <property type="molecule type" value="Genomic_DNA"/>
</dbReference>
<dbReference type="Proteomes" id="UP000095743">
    <property type="component" value="Chromosome"/>
</dbReference>
<keyword evidence="6 7" id="KW-0472">Membrane</keyword>
<feature type="transmembrane region" description="Helical" evidence="7">
    <location>
        <begin position="81"/>
        <end position="100"/>
    </location>
</feature>
<comment type="subcellular location">
    <subcellularLocation>
        <location evidence="1">Cell inner membrane</location>
        <topology evidence="1">Multi-pass membrane protein</topology>
    </subcellularLocation>
</comment>
<evidence type="ECO:0000256" key="3">
    <source>
        <dbReference type="ARBA" id="ARBA00022519"/>
    </source>
</evidence>
<dbReference type="PANTHER" id="PTHR33362">
    <property type="entry name" value="SIALIC ACID TRAP TRANSPORTER PERMEASE PROTEIN SIAT-RELATED"/>
    <property type="match status" value="1"/>
</dbReference>
<dbReference type="PIRSF" id="PIRSF006066">
    <property type="entry name" value="HI0050"/>
    <property type="match status" value="1"/>
</dbReference>
<reference evidence="9 10" key="1">
    <citation type="submission" date="2016-09" db="EMBL/GenBank/DDBJ databases">
        <title>Genomic analysis reveals versatility of anaerobic energy metabolism of Geosporobacter ferrireducens IRF9 of phylum Firmicutes.</title>
        <authorList>
            <person name="Kim S.-J."/>
        </authorList>
    </citation>
    <scope>NUCLEOTIDE SEQUENCE [LARGE SCALE GENOMIC DNA]</scope>
    <source>
        <strain evidence="9 10">IRF9</strain>
    </source>
</reference>
<dbReference type="STRING" id="1424294.Gferi_21565"/>
<dbReference type="KEGG" id="gfe:Gferi_21565"/>
<feature type="transmembrane region" description="Helical" evidence="7">
    <location>
        <begin position="267"/>
        <end position="289"/>
    </location>
</feature>
<accession>A0A1D8GLV5</accession>
<feature type="transmembrane region" description="Helical" evidence="7">
    <location>
        <begin position="40"/>
        <end position="60"/>
    </location>
</feature>
<dbReference type="PANTHER" id="PTHR33362:SF5">
    <property type="entry name" value="C4-DICARBOXYLATE TRAP TRANSPORTER LARGE PERMEASE PROTEIN DCTM"/>
    <property type="match status" value="1"/>
</dbReference>
<dbReference type="RefSeq" id="WP_069980193.1">
    <property type="nucleotide sequence ID" value="NZ_CP017269.1"/>
</dbReference>
<evidence type="ECO:0000256" key="1">
    <source>
        <dbReference type="ARBA" id="ARBA00004429"/>
    </source>
</evidence>